<dbReference type="PANTHER" id="PTHR43409:SF7">
    <property type="entry name" value="BLL1977 PROTEIN"/>
    <property type="match status" value="1"/>
</dbReference>
<name>X0SVW3_9ZZZZ</name>
<comment type="cofactor">
    <cofactor evidence="1">
        <name>[4Fe-4S] cluster</name>
        <dbReference type="ChEBI" id="CHEBI:49883"/>
    </cofactor>
</comment>
<dbReference type="PROSITE" id="PS51918">
    <property type="entry name" value="RADICAL_SAM"/>
    <property type="match status" value="1"/>
</dbReference>
<keyword evidence="4" id="KW-0949">S-adenosyl-L-methionine</keyword>
<dbReference type="InterPro" id="IPR007197">
    <property type="entry name" value="rSAM"/>
</dbReference>
<comment type="caution">
    <text evidence="9">The sequence shown here is derived from an EMBL/GenBank/DDBJ whole genome shotgun (WGS) entry which is preliminary data.</text>
</comment>
<dbReference type="SFLD" id="SFLDG01123">
    <property type="entry name" value="methyltransferase_(Class_B)"/>
    <property type="match status" value="1"/>
</dbReference>
<dbReference type="Pfam" id="PF04055">
    <property type="entry name" value="Radical_SAM"/>
    <property type="match status" value="1"/>
</dbReference>
<dbReference type="GO" id="GO:0046872">
    <property type="term" value="F:metal ion binding"/>
    <property type="evidence" value="ECO:0007669"/>
    <property type="project" value="UniProtKB-KW"/>
</dbReference>
<feature type="non-terminal residue" evidence="9">
    <location>
        <position position="1"/>
    </location>
</feature>
<evidence type="ECO:0000256" key="2">
    <source>
        <dbReference type="ARBA" id="ARBA00022603"/>
    </source>
</evidence>
<keyword evidence="6" id="KW-0408">Iron</keyword>
<dbReference type="InterPro" id="IPR058240">
    <property type="entry name" value="rSAM_sf"/>
</dbReference>
<protein>
    <recommendedName>
        <fullName evidence="8">Radical SAM core domain-containing protein</fullName>
    </recommendedName>
</protein>
<evidence type="ECO:0000256" key="1">
    <source>
        <dbReference type="ARBA" id="ARBA00001966"/>
    </source>
</evidence>
<evidence type="ECO:0000313" key="9">
    <source>
        <dbReference type="EMBL" id="GAF85124.1"/>
    </source>
</evidence>
<evidence type="ECO:0000256" key="3">
    <source>
        <dbReference type="ARBA" id="ARBA00022679"/>
    </source>
</evidence>
<dbReference type="SMART" id="SM00729">
    <property type="entry name" value="Elp3"/>
    <property type="match status" value="1"/>
</dbReference>
<organism evidence="9">
    <name type="scientific">marine sediment metagenome</name>
    <dbReference type="NCBI Taxonomy" id="412755"/>
    <lineage>
        <taxon>unclassified sequences</taxon>
        <taxon>metagenomes</taxon>
        <taxon>ecological metagenomes</taxon>
    </lineage>
</organism>
<proteinExistence type="predicted"/>
<dbReference type="Gene3D" id="3.80.30.20">
    <property type="entry name" value="tm_1862 like domain"/>
    <property type="match status" value="1"/>
</dbReference>
<keyword evidence="7" id="KW-0411">Iron-sulfur</keyword>
<keyword evidence="3" id="KW-0808">Transferase</keyword>
<dbReference type="GO" id="GO:0003824">
    <property type="term" value="F:catalytic activity"/>
    <property type="evidence" value="ECO:0007669"/>
    <property type="project" value="InterPro"/>
</dbReference>
<dbReference type="GO" id="GO:0051539">
    <property type="term" value="F:4 iron, 4 sulfur cluster binding"/>
    <property type="evidence" value="ECO:0007669"/>
    <property type="project" value="UniProtKB-KW"/>
</dbReference>
<gene>
    <name evidence="9" type="ORF">S01H1_09715</name>
</gene>
<accession>X0SVW3</accession>
<dbReference type="InterPro" id="IPR023404">
    <property type="entry name" value="rSAM_horseshoe"/>
</dbReference>
<dbReference type="SFLD" id="SFLDG01082">
    <property type="entry name" value="B12-binding_domain_containing"/>
    <property type="match status" value="1"/>
</dbReference>
<dbReference type="GO" id="GO:0005829">
    <property type="term" value="C:cytosol"/>
    <property type="evidence" value="ECO:0007669"/>
    <property type="project" value="TreeGrafter"/>
</dbReference>
<evidence type="ECO:0000256" key="7">
    <source>
        <dbReference type="ARBA" id="ARBA00023014"/>
    </source>
</evidence>
<evidence type="ECO:0000256" key="5">
    <source>
        <dbReference type="ARBA" id="ARBA00022723"/>
    </source>
</evidence>
<dbReference type="InterPro" id="IPR051198">
    <property type="entry name" value="BchE-like"/>
</dbReference>
<dbReference type="AlphaFoldDB" id="X0SVW3"/>
<dbReference type="SFLD" id="SFLDS00029">
    <property type="entry name" value="Radical_SAM"/>
    <property type="match status" value="1"/>
</dbReference>
<dbReference type="InterPro" id="IPR006638">
    <property type="entry name" value="Elp3/MiaA/NifB-like_rSAM"/>
</dbReference>
<dbReference type="SUPFAM" id="SSF102114">
    <property type="entry name" value="Radical SAM enzymes"/>
    <property type="match status" value="1"/>
</dbReference>
<feature type="domain" description="Radical SAM core" evidence="8">
    <location>
        <begin position="70"/>
        <end position="300"/>
    </location>
</feature>
<evidence type="ECO:0000256" key="6">
    <source>
        <dbReference type="ARBA" id="ARBA00023004"/>
    </source>
</evidence>
<keyword evidence="5" id="KW-0479">Metal-binding</keyword>
<dbReference type="InterPro" id="IPR034466">
    <property type="entry name" value="Methyltransferase_Class_B"/>
</dbReference>
<reference evidence="9" key="1">
    <citation type="journal article" date="2014" name="Front. Microbiol.">
        <title>High frequency of phylogenetically diverse reductive dehalogenase-homologous genes in deep subseafloor sedimentary metagenomes.</title>
        <authorList>
            <person name="Kawai M."/>
            <person name="Futagami T."/>
            <person name="Toyoda A."/>
            <person name="Takaki Y."/>
            <person name="Nishi S."/>
            <person name="Hori S."/>
            <person name="Arai W."/>
            <person name="Tsubouchi T."/>
            <person name="Morono Y."/>
            <person name="Uchiyama I."/>
            <person name="Ito T."/>
            <person name="Fujiyama A."/>
            <person name="Inagaki F."/>
            <person name="Takami H."/>
        </authorList>
    </citation>
    <scope>NUCLEOTIDE SEQUENCE</scope>
    <source>
        <strain evidence="9">Expedition CK06-06</strain>
    </source>
</reference>
<evidence type="ECO:0000259" key="8">
    <source>
        <dbReference type="PROSITE" id="PS51918"/>
    </source>
</evidence>
<sequence>RGEGELTVVELIKTLRSEKNVRQVKGISYKHKGKIIHTPSRPLIKNLDTLPYPAYHLVEKHLSKYHFSMMAGKNTRYMVLEGARGCEYRCTFCTQWKHWNGMWRTKSIKRIADEIEFLNETYGGVFLWFTDDHFKFSARGKSLYKELKHRRCKDDIMLFLQARTDDVAKHPDLVSKLREVGTYWIMCGVENNAEATLKEFKKGTKNQDAYSAMKILRDNDVFSHAMFVIGTRRDTHESIEQLRQFSIDLEPDFAIYTALTPFPGTIYFETAKKDGWIEDTNYTNYDMAHAIMPTETLTREEVQEELWRCYQTFYGSYVRNIAGMFSRNKLKRTLYRHMAGQHVLTKFRRLI</sequence>
<keyword evidence="2" id="KW-0489">Methyltransferase</keyword>
<evidence type="ECO:0000256" key="4">
    <source>
        <dbReference type="ARBA" id="ARBA00022691"/>
    </source>
</evidence>
<dbReference type="PANTHER" id="PTHR43409">
    <property type="entry name" value="ANAEROBIC MAGNESIUM-PROTOPORPHYRIN IX MONOMETHYL ESTER CYCLASE-RELATED"/>
    <property type="match status" value="1"/>
</dbReference>
<dbReference type="EMBL" id="BARS01004966">
    <property type="protein sequence ID" value="GAF85124.1"/>
    <property type="molecule type" value="Genomic_DNA"/>
</dbReference>